<reference evidence="2 3" key="1">
    <citation type="journal article" date="2019" name="Sci. Rep.">
        <title>A high-quality genome of Eragrostis curvula grass provides insights into Poaceae evolution and supports new strategies to enhance forage quality.</title>
        <authorList>
            <person name="Carballo J."/>
            <person name="Santos B.A.C.M."/>
            <person name="Zappacosta D."/>
            <person name="Garbus I."/>
            <person name="Selva J.P."/>
            <person name="Gallo C.A."/>
            <person name="Diaz A."/>
            <person name="Albertini E."/>
            <person name="Caccamo M."/>
            <person name="Echenique V."/>
        </authorList>
    </citation>
    <scope>NUCLEOTIDE SEQUENCE [LARGE SCALE GENOMIC DNA]</scope>
    <source>
        <strain evidence="3">cv. Victoria</strain>
        <tissue evidence="2">Leaf</tissue>
    </source>
</reference>
<feature type="region of interest" description="Disordered" evidence="1">
    <location>
        <begin position="83"/>
        <end position="106"/>
    </location>
</feature>
<dbReference type="Gramene" id="TVU41288">
    <property type="protein sequence ID" value="TVU41288"/>
    <property type="gene ID" value="EJB05_14792"/>
</dbReference>
<feature type="compositionally biased region" description="Polar residues" evidence="1">
    <location>
        <begin position="89"/>
        <end position="98"/>
    </location>
</feature>
<evidence type="ECO:0000313" key="3">
    <source>
        <dbReference type="Proteomes" id="UP000324897"/>
    </source>
</evidence>
<protein>
    <submittedName>
        <fullName evidence="2">Uncharacterized protein</fullName>
    </submittedName>
</protein>
<dbReference type="EMBL" id="RWGY01000007">
    <property type="protein sequence ID" value="TVU41288.1"/>
    <property type="molecule type" value="Genomic_DNA"/>
</dbReference>
<organism evidence="2 3">
    <name type="scientific">Eragrostis curvula</name>
    <name type="common">weeping love grass</name>
    <dbReference type="NCBI Taxonomy" id="38414"/>
    <lineage>
        <taxon>Eukaryota</taxon>
        <taxon>Viridiplantae</taxon>
        <taxon>Streptophyta</taxon>
        <taxon>Embryophyta</taxon>
        <taxon>Tracheophyta</taxon>
        <taxon>Spermatophyta</taxon>
        <taxon>Magnoliopsida</taxon>
        <taxon>Liliopsida</taxon>
        <taxon>Poales</taxon>
        <taxon>Poaceae</taxon>
        <taxon>PACMAD clade</taxon>
        <taxon>Chloridoideae</taxon>
        <taxon>Eragrostideae</taxon>
        <taxon>Eragrostidinae</taxon>
        <taxon>Eragrostis</taxon>
    </lineage>
</organism>
<gene>
    <name evidence="2" type="ORF">EJB05_14792</name>
</gene>
<proteinExistence type="predicted"/>
<feature type="region of interest" description="Disordered" evidence="1">
    <location>
        <begin position="1"/>
        <end position="30"/>
    </location>
</feature>
<accession>A0A5J9VZD6</accession>
<feature type="compositionally biased region" description="Basic and acidic residues" evidence="1">
    <location>
        <begin position="15"/>
        <end position="30"/>
    </location>
</feature>
<keyword evidence="3" id="KW-1185">Reference proteome</keyword>
<dbReference type="Proteomes" id="UP000324897">
    <property type="component" value="Chromosome 4"/>
</dbReference>
<sequence length="106" mass="11554">MEAEEEAQLEPSAAAEERARAEREEDGDERRRVCVTLLREHPRAAKVAVTTAMPAMVCSAATAINKTTIVPFSIATTLPAFPAPPRFQSVPNLQQPSVRQGKEVAR</sequence>
<name>A0A5J9VZD6_9POAL</name>
<comment type="caution">
    <text evidence="2">The sequence shown here is derived from an EMBL/GenBank/DDBJ whole genome shotgun (WGS) entry which is preliminary data.</text>
</comment>
<evidence type="ECO:0000313" key="2">
    <source>
        <dbReference type="EMBL" id="TVU41288.1"/>
    </source>
</evidence>
<dbReference type="AlphaFoldDB" id="A0A5J9VZD6"/>
<evidence type="ECO:0000256" key="1">
    <source>
        <dbReference type="SAM" id="MobiDB-lite"/>
    </source>
</evidence>